<protein>
    <submittedName>
        <fullName evidence="2">Uncharacterized protein</fullName>
    </submittedName>
</protein>
<organism evidence="2 3">
    <name type="scientific">Rhodocollybia butyracea</name>
    <dbReference type="NCBI Taxonomy" id="206335"/>
    <lineage>
        <taxon>Eukaryota</taxon>
        <taxon>Fungi</taxon>
        <taxon>Dikarya</taxon>
        <taxon>Basidiomycota</taxon>
        <taxon>Agaricomycotina</taxon>
        <taxon>Agaricomycetes</taxon>
        <taxon>Agaricomycetidae</taxon>
        <taxon>Agaricales</taxon>
        <taxon>Marasmiineae</taxon>
        <taxon>Omphalotaceae</taxon>
        <taxon>Rhodocollybia</taxon>
    </lineage>
</organism>
<dbReference type="Proteomes" id="UP000772434">
    <property type="component" value="Unassembled WGS sequence"/>
</dbReference>
<dbReference type="AlphaFoldDB" id="A0A9P5Q824"/>
<dbReference type="OrthoDB" id="3069168at2759"/>
<evidence type="ECO:0000313" key="2">
    <source>
        <dbReference type="EMBL" id="KAF9075385.1"/>
    </source>
</evidence>
<proteinExistence type="predicted"/>
<feature type="region of interest" description="Disordered" evidence="1">
    <location>
        <begin position="196"/>
        <end position="486"/>
    </location>
</feature>
<keyword evidence="3" id="KW-1185">Reference proteome</keyword>
<feature type="compositionally biased region" description="Basic and acidic residues" evidence="1">
    <location>
        <begin position="324"/>
        <end position="350"/>
    </location>
</feature>
<name>A0A9P5Q824_9AGAR</name>
<accession>A0A9P5Q824</accession>
<sequence length="759" mass="83455">MSNFGSGTTREDTSICVRLLIRYHRDRPDFNHLDPDGPPIPTSAVQKEISKLGLPYCRNDRIVVPRQGRVQVEWYFPSGSVSRYSFFFYYHFYSILPHQTVPKTIAHKLRPQRGTARAREIDAWFKEFYIYRITVTCKEKGSPPTLIAKHPDDGFSADLGLYPVSGFTNRQLTDGPYKHIPTAPYGLRQSHISEDGTDIQQHPAPTRIWGAPSSNQSSPPTNDTSPAPTRIWGAPFGSQSSNNQSSNNQSSPPTNDTSPVKLGRYSILSVRQNGNNDGVLPFAPTPPRSPAATTDDFESSNSSLVPPPTSATVVEDSHSWSNLDRMDTSPRSKLDRYSRSPVRESWRDDSSTSSRKLKRARPRSSSPSSRNLEQRPSTRPRLSLNEEAVARYRDRGDSRSGRHHLSPDPIRFRTGLENANAAASTTSTQSRKSPPTAPRLNRSGLSSSNITHSSRRTASPPSALQTSNNVGNHNNENNHSEESAGSTIELDNLNALISSLREGGVTPSSQEASQEASFNQTNASVAVPNLLSSELDALLKSLPSLTANFPPPVPQAVPSAESNSALNTEQTQRTAASFTPTQMPYGYYPYGYTGYPYPLPHYGMQNPAAVPATPAPGLGAMPPTTSTTNENHVTARTEVVRVKEEAPDNDIIAPESDAKTRREATKRVVQLHSELVSLRKEIRNHGLKQKTILAELSELNEKRKTDFVLGELDDYDLGLDETQLGSGLELGLGHDDDEMLDRPSSSAIETGEDCIISHR</sequence>
<reference evidence="2" key="1">
    <citation type="submission" date="2020-11" db="EMBL/GenBank/DDBJ databases">
        <authorList>
            <consortium name="DOE Joint Genome Institute"/>
            <person name="Ahrendt S."/>
            <person name="Riley R."/>
            <person name="Andreopoulos W."/>
            <person name="Labutti K."/>
            <person name="Pangilinan J."/>
            <person name="Ruiz-Duenas F.J."/>
            <person name="Barrasa J.M."/>
            <person name="Sanchez-Garcia M."/>
            <person name="Camarero S."/>
            <person name="Miyauchi S."/>
            <person name="Serrano A."/>
            <person name="Linde D."/>
            <person name="Babiker R."/>
            <person name="Drula E."/>
            <person name="Ayuso-Fernandez I."/>
            <person name="Pacheco R."/>
            <person name="Padilla G."/>
            <person name="Ferreira P."/>
            <person name="Barriuso J."/>
            <person name="Kellner H."/>
            <person name="Castanera R."/>
            <person name="Alfaro M."/>
            <person name="Ramirez L."/>
            <person name="Pisabarro A.G."/>
            <person name="Kuo A."/>
            <person name="Tritt A."/>
            <person name="Lipzen A."/>
            <person name="He G."/>
            <person name="Yan M."/>
            <person name="Ng V."/>
            <person name="Cullen D."/>
            <person name="Martin F."/>
            <person name="Rosso M.-N."/>
            <person name="Henrissat B."/>
            <person name="Hibbett D."/>
            <person name="Martinez A.T."/>
            <person name="Grigoriev I.V."/>
        </authorList>
    </citation>
    <scope>NUCLEOTIDE SEQUENCE</scope>
    <source>
        <strain evidence="2">AH 40177</strain>
    </source>
</reference>
<dbReference type="EMBL" id="JADNRY010000009">
    <property type="protein sequence ID" value="KAF9075385.1"/>
    <property type="molecule type" value="Genomic_DNA"/>
</dbReference>
<feature type="compositionally biased region" description="Polar residues" evidence="1">
    <location>
        <begin position="212"/>
        <end position="227"/>
    </location>
</feature>
<gene>
    <name evidence="2" type="ORF">BDP27DRAFT_1029514</name>
</gene>
<comment type="caution">
    <text evidence="2">The sequence shown here is derived from an EMBL/GenBank/DDBJ whole genome shotgun (WGS) entry which is preliminary data.</text>
</comment>
<feature type="compositionally biased region" description="Polar residues" evidence="1">
    <location>
        <begin position="443"/>
        <end position="466"/>
    </location>
</feature>
<evidence type="ECO:0000256" key="1">
    <source>
        <dbReference type="SAM" id="MobiDB-lite"/>
    </source>
</evidence>
<feature type="compositionally biased region" description="Basic and acidic residues" evidence="1">
    <location>
        <begin position="388"/>
        <end position="400"/>
    </location>
</feature>
<feature type="compositionally biased region" description="Low complexity" evidence="1">
    <location>
        <begin position="418"/>
        <end position="428"/>
    </location>
</feature>
<feature type="compositionally biased region" description="Low complexity" evidence="1">
    <location>
        <begin position="238"/>
        <end position="251"/>
    </location>
</feature>
<evidence type="ECO:0000313" key="3">
    <source>
        <dbReference type="Proteomes" id="UP000772434"/>
    </source>
</evidence>